<dbReference type="PANTHER" id="PTHR13832">
    <property type="entry name" value="PROTEIN PHOSPHATASE 2C"/>
    <property type="match status" value="1"/>
</dbReference>
<feature type="compositionally biased region" description="Polar residues" evidence="1">
    <location>
        <begin position="505"/>
        <end position="516"/>
    </location>
</feature>
<accession>A0A836GKM9</accession>
<feature type="compositionally biased region" description="Low complexity" evidence="1">
    <location>
        <begin position="303"/>
        <end position="320"/>
    </location>
</feature>
<dbReference type="RefSeq" id="XP_067064701.1">
    <property type="nucleotide sequence ID" value="XM_067206892.1"/>
</dbReference>
<feature type="compositionally biased region" description="Polar residues" evidence="1">
    <location>
        <begin position="916"/>
        <end position="928"/>
    </location>
</feature>
<evidence type="ECO:0000259" key="2">
    <source>
        <dbReference type="PROSITE" id="PS51746"/>
    </source>
</evidence>
<dbReference type="Proteomes" id="UP000674143">
    <property type="component" value="Unassembled WGS sequence"/>
</dbReference>
<reference evidence="4" key="1">
    <citation type="journal article" date="2021" name="Microbiol. Resour. Announc.">
        <title>LGAAP: Leishmaniinae Genome Assembly and Annotation Pipeline.</title>
        <authorList>
            <person name="Almutairi H."/>
            <person name="Urbaniak M.D."/>
            <person name="Bates M.D."/>
            <person name="Jariyapan N."/>
            <person name="Kwakye-Nuako G."/>
            <person name="Thomaz-Soccol V."/>
            <person name="Al-Salem W.S."/>
            <person name="Dillon R.J."/>
            <person name="Bates P.A."/>
            <person name="Gatherer D."/>
        </authorList>
    </citation>
    <scope>NUCLEOTIDE SEQUENCE [LARGE SCALE GENOMIC DNA]</scope>
</reference>
<dbReference type="InterPro" id="IPR036457">
    <property type="entry name" value="PPM-type-like_dom_sf"/>
</dbReference>
<reference evidence="4" key="2">
    <citation type="journal article" date="2021" name="Sci. Data">
        <title>Chromosome-scale genome sequencing, assembly and annotation of six genomes from subfamily Leishmaniinae.</title>
        <authorList>
            <person name="Almutairi H."/>
            <person name="Urbaniak M.D."/>
            <person name="Bates M.D."/>
            <person name="Jariyapan N."/>
            <person name="Kwakye-Nuako G."/>
            <person name="Thomaz Soccol V."/>
            <person name="Al-Salem W.S."/>
            <person name="Dillon R.J."/>
            <person name="Bates P.A."/>
            <person name="Gatherer D."/>
        </authorList>
    </citation>
    <scope>NUCLEOTIDE SEQUENCE [LARGE SCALE GENOMIC DNA]</scope>
</reference>
<dbReference type="SMART" id="SM00332">
    <property type="entry name" value="PP2Cc"/>
    <property type="match status" value="1"/>
</dbReference>
<feature type="region of interest" description="Disordered" evidence="1">
    <location>
        <begin position="300"/>
        <end position="320"/>
    </location>
</feature>
<feature type="region of interest" description="Disordered" evidence="1">
    <location>
        <begin position="425"/>
        <end position="470"/>
    </location>
</feature>
<dbReference type="Gene3D" id="3.60.40.10">
    <property type="entry name" value="PPM-type phosphatase domain"/>
    <property type="match status" value="1"/>
</dbReference>
<dbReference type="SMR" id="A0A836GKM9"/>
<dbReference type="GO" id="GO:0004722">
    <property type="term" value="F:protein serine/threonine phosphatase activity"/>
    <property type="evidence" value="ECO:0007669"/>
    <property type="project" value="InterPro"/>
</dbReference>
<dbReference type="SUPFAM" id="SSF81606">
    <property type="entry name" value="PP2C-like"/>
    <property type="match status" value="1"/>
</dbReference>
<protein>
    <recommendedName>
        <fullName evidence="2">PPM-type phosphatase domain-containing protein</fullName>
    </recommendedName>
</protein>
<dbReference type="KEGG" id="loi:92360826"/>
<dbReference type="InterPro" id="IPR015655">
    <property type="entry name" value="PP2C"/>
</dbReference>
<comment type="caution">
    <text evidence="3">The sequence shown here is derived from an EMBL/GenBank/DDBJ whole genome shotgun (WGS) entry which is preliminary data.</text>
</comment>
<dbReference type="PROSITE" id="PS51746">
    <property type="entry name" value="PPM_2"/>
    <property type="match status" value="1"/>
</dbReference>
<evidence type="ECO:0000256" key="1">
    <source>
        <dbReference type="SAM" id="MobiDB-lite"/>
    </source>
</evidence>
<proteinExistence type="predicted"/>
<dbReference type="GeneID" id="92360826"/>
<feature type="region of interest" description="Disordered" evidence="1">
    <location>
        <begin position="908"/>
        <end position="942"/>
    </location>
</feature>
<feature type="region of interest" description="Disordered" evidence="1">
    <location>
        <begin position="771"/>
        <end position="790"/>
    </location>
</feature>
<feature type="compositionally biased region" description="Polar residues" evidence="1">
    <location>
        <begin position="425"/>
        <end position="437"/>
    </location>
</feature>
<feature type="region of interest" description="Disordered" evidence="1">
    <location>
        <begin position="197"/>
        <end position="274"/>
    </location>
</feature>
<feature type="compositionally biased region" description="Basic and acidic residues" evidence="1">
    <location>
        <begin position="458"/>
        <end position="470"/>
    </location>
</feature>
<feature type="compositionally biased region" description="Low complexity" evidence="1">
    <location>
        <begin position="778"/>
        <end position="787"/>
    </location>
</feature>
<feature type="compositionally biased region" description="Basic and acidic residues" evidence="1">
    <location>
        <begin position="230"/>
        <end position="255"/>
    </location>
</feature>
<keyword evidence="4" id="KW-1185">Reference proteome</keyword>
<sequence length="965" mass="101618">MLRKGRKGPNSSSAAGVDGGGTSSRSATREALSHQPPTASSPASSRANQLYQCYDTSVYAPSSAACLSPSSTGVGSKQRTSGVTGAFAAVAAAGKAKRTRRGVGFAGVAGCNETQRHHSAQAMLPIRAHKQQQQQVGGNEARTPPPAPVVARGGGSCANENTRLVVADPLPNSARHRQRDANASGGVDGYTIARRELHDTPDLSGGKGSDNVPYSGTGMGRPRASSLPRTQEDVKEVLPRLRPLREGGHGSDLSRVRSPPPRLSAPHHGSASDDALNGLRMMAANGTMNVDDREKEKQREVLSAPPASSTIIPSSFSPRPAGDQLRLLGRHNSRGSARVSDGIATRAAGGTDARALYPSLLCSSGGDDDRVAPAGGPFGLETAAAAAGVGAGSVRTAPMETRRNTKGGAAAAVAAAVMQRGITGSGRTVSKSLNGRNGTDVRRAQQGAEANHPGQNSREMRREAADADEHFSSTQMLFSLPLGAEKGDGINAGAQLAPPPCPATAQPSRIPNRTSSGVRCAENELPVYKFNVVLSSGKTTAVPISLIAGSGCVQGMRPTMEDAHFVELNAAHVRGQPVSLLAVLDGHCGRRVADLGAKWLPHYVLHHAALGENNALALVESILQTDREIFHTLQAKSQIHQQRKAGRGSGRRRRDVDDEIIDEMTSGTNGGSTLIAAAVCGRMLYVACLGDARAVLYDGHTTIAMSEDHKPCNTDESRRIAKCGGFVQFGRVCGILAVSRALGDFEFKFQPSSSLDAKGEEKLTTNFPFGALREKDSSGSGAPPSSSHNRRFISNRDLMVSNIADVRQLHLTDASAFLVLACDGLWDVLSNEEATEFVRDFLCYTPDVCDPHIFSGVKSRPSPDVVQRVLDNCCQKLAEFAVDRGSMDNVSVMVLFFHDVVDTVARFSGRAPPSTRKGSGTSNTTSQPHILRGSGGSNARHPAASAFELTNNQLKMRNGRVVAQR</sequence>
<dbReference type="Pfam" id="PF00481">
    <property type="entry name" value="PP2C"/>
    <property type="match status" value="1"/>
</dbReference>
<dbReference type="EMBL" id="JAFHLR010000014">
    <property type="protein sequence ID" value="KAG5483762.1"/>
    <property type="molecule type" value="Genomic_DNA"/>
</dbReference>
<dbReference type="InterPro" id="IPR001932">
    <property type="entry name" value="PPM-type_phosphatase-like_dom"/>
</dbReference>
<organism evidence="3 4">
    <name type="scientific">Leishmania orientalis</name>
    <dbReference type="NCBI Taxonomy" id="2249476"/>
    <lineage>
        <taxon>Eukaryota</taxon>
        <taxon>Discoba</taxon>
        <taxon>Euglenozoa</taxon>
        <taxon>Kinetoplastea</taxon>
        <taxon>Metakinetoplastina</taxon>
        <taxon>Trypanosomatida</taxon>
        <taxon>Trypanosomatidae</taxon>
        <taxon>Leishmaniinae</taxon>
        <taxon>Leishmania</taxon>
    </lineage>
</organism>
<dbReference type="AlphaFoldDB" id="A0A836GKM9"/>
<evidence type="ECO:0000313" key="3">
    <source>
        <dbReference type="EMBL" id="KAG5483762.1"/>
    </source>
</evidence>
<name>A0A836GKM9_9TRYP</name>
<feature type="region of interest" description="Disordered" evidence="1">
    <location>
        <begin position="489"/>
        <end position="516"/>
    </location>
</feature>
<feature type="compositionally biased region" description="Low complexity" evidence="1">
    <location>
        <begin position="36"/>
        <end position="47"/>
    </location>
</feature>
<feature type="domain" description="PPM-type phosphatase" evidence="2">
    <location>
        <begin position="547"/>
        <end position="897"/>
    </location>
</feature>
<dbReference type="PANTHER" id="PTHR13832:SF541">
    <property type="entry name" value="PHOSPHATASE 2C, PUTATIVE-RELATED"/>
    <property type="match status" value="1"/>
</dbReference>
<gene>
    <name evidence="3" type="ORF">LSCM4_04915</name>
</gene>
<evidence type="ECO:0000313" key="4">
    <source>
        <dbReference type="Proteomes" id="UP000674143"/>
    </source>
</evidence>
<feature type="region of interest" description="Disordered" evidence="1">
    <location>
        <begin position="1"/>
        <end position="47"/>
    </location>
</feature>
<dbReference type="CDD" id="cd00143">
    <property type="entry name" value="PP2Cc"/>
    <property type="match status" value="1"/>
</dbReference>